<organism evidence="2 3">
    <name type="scientific">Microbacterium laevaniformans</name>
    <dbReference type="NCBI Taxonomy" id="36807"/>
    <lineage>
        <taxon>Bacteria</taxon>
        <taxon>Bacillati</taxon>
        <taxon>Actinomycetota</taxon>
        <taxon>Actinomycetes</taxon>
        <taxon>Micrococcales</taxon>
        <taxon>Microbacteriaceae</taxon>
        <taxon>Microbacterium</taxon>
    </lineage>
</organism>
<dbReference type="Pfam" id="PF04851">
    <property type="entry name" value="ResIII"/>
    <property type="match status" value="1"/>
</dbReference>
<protein>
    <submittedName>
        <fullName evidence="2">Type III restriction enzyme, res subunit</fullName>
    </submittedName>
</protein>
<sequence length="831" mass="90693">MEYQLRGYQAQAAGEIVSGIEVGAGLASKGKSSAVSLAAPTGAGKTIIAAAAIEDLIFGDTVIPGEEPVILWVSLYPKLNEQTRDKFERASEKLRPRLHIIDSSKQYDVETLTPGRVYFLNTQKLGSSATNYTSKDGRTFTLWETLSNTVDRFGSRVVMFVDEAHQGTGGGSSASGDTILGQLTRGGGKMSNPVPIVVGVSATPERFEKNIAAHRAYREAVDVEVAAVRESGLVKDQLVLAHPTEEIASDSTLVREAAIQRARQEQRWASWADQNPGDALVEPVLLVQLTAKPNETIVAGFIQDILQADSTLTIDNFANALEGGSAVTFGSHDVRYVDPPRIQETGGVKVVLFKDALTTGWDCPRAEVLVSLRGTSDDVTITQLVGRIVRTPLAKRVAGDDNLNAVWTYLPHFDQESVERVAMRLRTGDTEVATPVVVNPVPVTRNAAVPDAVWTAFRDFPSWSRPSRTARPATSRVLTAAMVLAKTGILQDAPRIAQDRAVDTLLQHIKANQQFVDDKVTAYEEVDYQTLAIDWLTGEQTGTQAESAKIATRNVADLFNIAARRLPDNSAKWLWDRLYMAQPEGDRDGDAARLIVAAVAQQPDTVKAVEDASQTLLDQWRKQHAAALSQIGGTAETDFYAAFAESKRSVEIPVEAPSDTVVKDAEHRWPRHLLADTDGQFPHDGNTWERAVLETETKRHTTLAWYRNPSSGTQSIAIAYGPLGEQRLLHPDFLVFTKRDCEVLIDIIDPHDPSRSDTIPKWGALAEYTKQNATRLGRVLAIIDEKKGSDVLVQLNLASPTAQDAMISLAKTGGTEADVRALFDQHGGRYQ</sequence>
<dbReference type="GO" id="GO:0016787">
    <property type="term" value="F:hydrolase activity"/>
    <property type="evidence" value="ECO:0007669"/>
    <property type="project" value="InterPro"/>
</dbReference>
<feature type="domain" description="Helicase ATP-binding" evidence="1">
    <location>
        <begin position="26"/>
        <end position="222"/>
    </location>
</feature>
<dbReference type="InterPro" id="IPR014001">
    <property type="entry name" value="Helicase_ATP-bd"/>
</dbReference>
<dbReference type="RefSeq" id="WP_061683548.1">
    <property type="nucleotide sequence ID" value="NZ_LRAD01000050.1"/>
</dbReference>
<gene>
    <name evidence="2" type="ORF">Mlaev_02395</name>
</gene>
<keyword evidence="3" id="KW-1185">Reference proteome</keyword>
<dbReference type="PATRIC" id="fig|36807.3.peg.2436"/>
<comment type="caution">
    <text evidence="2">The sequence shown here is derived from an EMBL/GenBank/DDBJ whole genome shotgun (WGS) entry which is preliminary data.</text>
</comment>
<dbReference type="GO" id="GO:0005829">
    <property type="term" value="C:cytosol"/>
    <property type="evidence" value="ECO:0007669"/>
    <property type="project" value="TreeGrafter"/>
</dbReference>
<dbReference type="GO" id="GO:0005524">
    <property type="term" value="F:ATP binding"/>
    <property type="evidence" value="ECO:0007669"/>
    <property type="project" value="InterPro"/>
</dbReference>
<evidence type="ECO:0000313" key="3">
    <source>
        <dbReference type="Proteomes" id="UP000075357"/>
    </source>
</evidence>
<proteinExistence type="predicted"/>
<reference evidence="2 3" key="1">
    <citation type="submission" date="2016-01" db="EMBL/GenBank/DDBJ databases">
        <title>Draft genome sequences of Microbacterium laevaniformans LCDC 91-0039 and the type strain of Microbacterium hominis LCDC 84-209.</title>
        <authorList>
            <person name="Bernier A.-M."/>
            <person name="Bernard K."/>
        </authorList>
    </citation>
    <scope>NUCLEOTIDE SEQUENCE [LARGE SCALE GENOMIC DNA]</scope>
    <source>
        <strain evidence="2 3">LCDC 91-0039</strain>
    </source>
</reference>
<dbReference type="Gene3D" id="3.40.50.300">
    <property type="entry name" value="P-loop containing nucleotide triphosphate hydrolases"/>
    <property type="match status" value="2"/>
</dbReference>
<dbReference type="SMART" id="SM00487">
    <property type="entry name" value="DEXDc"/>
    <property type="match status" value="1"/>
</dbReference>
<dbReference type="Proteomes" id="UP000075357">
    <property type="component" value="Unassembled WGS sequence"/>
</dbReference>
<dbReference type="REBASE" id="167606">
    <property type="entry name" value="Mla39ORF2394P"/>
</dbReference>
<dbReference type="InterPro" id="IPR006935">
    <property type="entry name" value="Helicase/UvrB_N"/>
</dbReference>
<dbReference type="PANTHER" id="PTHR47396">
    <property type="entry name" value="TYPE I RESTRICTION ENZYME ECOKI R PROTEIN"/>
    <property type="match status" value="1"/>
</dbReference>
<dbReference type="InterPro" id="IPR050742">
    <property type="entry name" value="Helicase_Restrict-Modif_Enz"/>
</dbReference>
<dbReference type="EMBL" id="LRAD01000050">
    <property type="protein sequence ID" value="KXZ59106.1"/>
    <property type="molecule type" value="Genomic_DNA"/>
</dbReference>
<dbReference type="AlphaFoldDB" id="A0A150HAK4"/>
<dbReference type="PANTHER" id="PTHR47396:SF1">
    <property type="entry name" value="ATP-DEPENDENT HELICASE IRC3-RELATED"/>
    <property type="match status" value="1"/>
</dbReference>
<accession>A0A150HAK4</accession>
<dbReference type="GO" id="GO:0003677">
    <property type="term" value="F:DNA binding"/>
    <property type="evidence" value="ECO:0007669"/>
    <property type="project" value="InterPro"/>
</dbReference>
<name>A0A150HAK4_9MICO</name>
<dbReference type="STRING" id="36807.Mlaev_02395"/>
<evidence type="ECO:0000259" key="1">
    <source>
        <dbReference type="PROSITE" id="PS51192"/>
    </source>
</evidence>
<evidence type="ECO:0000313" key="2">
    <source>
        <dbReference type="EMBL" id="KXZ59106.1"/>
    </source>
</evidence>
<dbReference type="InterPro" id="IPR027417">
    <property type="entry name" value="P-loop_NTPase"/>
</dbReference>
<dbReference type="PROSITE" id="PS51192">
    <property type="entry name" value="HELICASE_ATP_BIND_1"/>
    <property type="match status" value="1"/>
</dbReference>
<dbReference type="SUPFAM" id="SSF52540">
    <property type="entry name" value="P-loop containing nucleoside triphosphate hydrolases"/>
    <property type="match status" value="2"/>
</dbReference>